<dbReference type="InterPro" id="IPR055481">
    <property type="entry name" value="DUF7053"/>
</dbReference>
<gene>
    <name evidence="3" type="ORF">AJ80_05966</name>
</gene>
<dbReference type="PANTHER" id="PTHR38117">
    <property type="entry name" value="NACHT AND WD40 DOMAIN PROTEIN"/>
    <property type="match status" value="1"/>
</dbReference>
<dbReference type="OrthoDB" id="5078320at2759"/>
<dbReference type="Proteomes" id="UP000224634">
    <property type="component" value="Unassembled WGS sequence"/>
</dbReference>
<reference evidence="3 4" key="1">
    <citation type="submission" date="2017-10" db="EMBL/GenBank/DDBJ databases">
        <title>Comparative genomics in systemic dimorphic fungi from Ajellomycetaceae.</title>
        <authorList>
            <person name="Munoz J.F."/>
            <person name="Mcewen J.G."/>
            <person name="Clay O.K."/>
            <person name="Cuomo C.A."/>
        </authorList>
    </citation>
    <scope>NUCLEOTIDE SEQUENCE [LARGE SCALE GENOMIC DNA]</scope>
    <source>
        <strain evidence="3 4">UAMH7299</strain>
    </source>
</reference>
<proteinExistence type="predicted"/>
<evidence type="ECO:0000256" key="1">
    <source>
        <dbReference type="SAM" id="MobiDB-lite"/>
    </source>
</evidence>
<feature type="region of interest" description="Disordered" evidence="1">
    <location>
        <begin position="257"/>
        <end position="315"/>
    </location>
</feature>
<dbReference type="EMBL" id="PDNA01000094">
    <property type="protein sequence ID" value="PGH14376.1"/>
    <property type="molecule type" value="Genomic_DNA"/>
</dbReference>
<dbReference type="AlphaFoldDB" id="A0A2B7XYU3"/>
<organism evidence="3 4">
    <name type="scientific">Polytolypa hystricis (strain UAMH7299)</name>
    <dbReference type="NCBI Taxonomy" id="1447883"/>
    <lineage>
        <taxon>Eukaryota</taxon>
        <taxon>Fungi</taxon>
        <taxon>Dikarya</taxon>
        <taxon>Ascomycota</taxon>
        <taxon>Pezizomycotina</taxon>
        <taxon>Eurotiomycetes</taxon>
        <taxon>Eurotiomycetidae</taxon>
        <taxon>Onygenales</taxon>
        <taxon>Onygenales incertae sedis</taxon>
        <taxon>Polytolypa</taxon>
    </lineage>
</organism>
<dbReference type="PANTHER" id="PTHR38117:SF2">
    <property type="entry name" value="NACHT AND WD40 DOMAIN PROTEIN"/>
    <property type="match status" value="1"/>
</dbReference>
<protein>
    <recommendedName>
        <fullName evidence="2">DUF7053 domain-containing protein</fullName>
    </recommendedName>
</protein>
<feature type="domain" description="DUF7053" evidence="2">
    <location>
        <begin position="2"/>
        <end position="172"/>
    </location>
</feature>
<sequence>MSKRSIFTTVTPIPSYVTRDMVVEMLHNHTEMIELNPLVIKHSLCKPPPNATSDEYHCVWYELTDKIQYLPGGMLSGNVSYKACFYDLPRGLQTHVYAPAGLDIKEKWSVCGNMPGEPRETVELGLKDAPRDGLYLREDVDMTCNILMMGFVKKTLKKAHGVLIDRLVAKANKVTSEQGQLSRTATGRSVAQSLNLHHPAYVGDIKADSRYHQQPMQNPGAGFVPAGQHPYGLTHMYPQTGQQQQHQQKHVQNFGVVQPQQYPPPTYMQSTSVSAPHPDQQHQASLVPAPLKPGSVPNPDGRRESTQRQTLFELE</sequence>
<evidence type="ECO:0000313" key="4">
    <source>
        <dbReference type="Proteomes" id="UP000224634"/>
    </source>
</evidence>
<evidence type="ECO:0000259" key="2">
    <source>
        <dbReference type="Pfam" id="PF23155"/>
    </source>
</evidence>
<dbReference type="Pfam" id="PF23155">
    <property type="entry name" value="DUF7053"/>
    <property type="match status" value="1"/>
</dbReference>
<comment type="caution">
    <text evidence="3">The sequence shown here is derived from an EMBL/GenBank/DDBJ whole genome shotgun (WGS) entry which is preliminary data.</text>
</comment>
<evidence type="ECO:0000313" key="3">
    <source>
        <dbReference type="EMBL" id="PGH14376.1"/>
    </source>
</evidence>
<keyword evidence="4" id="KW-1185">Reference proteome</keyword>
<name>A0A2B7XYU3_POLH7</name>
<accession>A0A2B7XYU3</accession>
<dbReference type="STRING" id="1447883.A0A2B7XYU3"/>